<accession>A0A0E9P6B4</accession>
<evidence type="ECO:0000256" key="1">
    <source>
        <dbReference type="SAM" id="Phobius"/>
    </source>
</evidence>
<keyword evidence="1" id="KW-0472">Membrane</keyword>
<protein>
    <submittedName>
        <fullName evidence="2">Uncharacterized protein</fullName>
    </submittedName>
</protein>
<dbReference type="AlphaFoldDB" id="A0A0E9P6B4"/>
<evidence type="ECO:0000313" key="2">
    <source>
        <dbReference type="EMBL" id="JAG99811.1"/>
    </source>
</evidence>
<reference evidence="2" key="1">
    <citation type="submission" date="2014-11" db="EMBL/GenBank/DDBJ databases">
        <authorList>
            <person name="Amaro Gonzalez C."/>
        </authorList>
    </citation>
    <scope>NUCLEOTIDE SEQUENCE</scope>
</reference>
<proteinExistence type="predicted"/>
<dbReference type="EMBL" id="GBXM01108765">
    <property type="protein sequence ID" value="JAG99811.1"/>
    <property type="molecule type" value="Transcribed_RNA"/>
</dbReference>
<feature type="transmembrane region" description="Helical" evidence="1">
    <location>
        <begin position="12"/>
        <end position="32"/>
    </location>
</feature>
<sequence>MTMFMVGLCSARFAYLTCLIFIRYGIFIYTCVIPRTHYTFVQCVQPLARCIIC</sequence>
<keyword evidence="1" id="KW-1133">Transmembrane helix</keyword>
<name>A0A0E9P6B4_ANGAN</name>
<organism evidence="2">
    <name type="scientific">Anguilla anguilla</name>
    <name type="common">European freshwater eel</name>
    <name type="synonym">Muraena anguilla</name>
    <dbReference type="NCBI Taxonomy" id="7936"/>
    <lineage>
        <taxon>Eukaryota</taxon>
        <taxon>Metazoa</taxon>
        <taxon>Chordata</taxon>
        <taxon>Craniata</taxon>
        <taxon>Vertebrata</taxon>
        <taxon>Euteleostomi</taxon>
        <taxon>Actinopterygii</taxon>
        <taxon>Neopterygii</taxon>
        <taxon>Teleostei</taxon>
        <taxon>Anguilliformes</taxon>
        <taxon>Anguillidae</taxon>
        <taxon>Anguilla</taxon>
    </lineage>
</organism>
<keyword evidence="1" id="KW-0812">Transmembrane</keyword>
<reference evidence="2" key="2">
    <citation type="journal article" date="2015" name="Fish Shellfish Immunol.">
        <title>Early steps in the European eel (Anguilla anguilla)-Vibrio vulnificus interaction in the gills: Role of the RtxA13 toxin.</title>
        <authorList>
            <person name="Callol A."/>
            <person name="Pajuelo D."/>
            <person name="Ebbesson L."/>
            <person name="Teles M."/>
            <person name="MacKenzie S."/>
            <person name="Amaro C."/>
        </authorList>
    </citation>
    <scope>NUCLEOTIDE SEQUENCE</scope>
</reference>